<keyword evidence="2" id="KW-0547">Nucleotide-binding</keyword>
<dbReference type="RefSeq" id="WP_234564849.1">
    <property type="nucleotide sequence ID" value="NZ_JAJTTD010000030.1"/>
</dbReference>
<name>A0AAW5I5I5_9BACT</name>
<dbReference type="InterPro" id="IPR051396">
    <property type="entry name" value="Bact_Antivir_Def_Nuclease"/>
</dbReference>
<dbReference type="InterPro" id="IPR027417">
    <property type="entry name" value="P-loop_NTPase"/>
</dbReference>
<dbReference type="GO" id="GO:0016887">
    <property type="term" value="F:ATP hydrolysis activity"/>
    <property type="evidence" value="ECO:0007669"/>
    <property type="project" value="InterPro"/>
</dbReference>
<dbReference type="Proteomes" id="UP001206014">
    <property type="component" value="Unassembled WGS sequence"/>
</dbReference>
<protein>
    <submittedName>
        <fullName evidence="2">ATP-binding protein</fullName>
    </submittedName>
</protein>
<evidence type="ECO:0000313" key="3">
    <source>
        <dbReference type="Proteomes" id="UP001206014"/>
    </source>
</evidence>
<proteinExistence type="predicted"/>
<sequence length="431" mass="50828">MGLKIRKVKFLNEVQFGDLELDFLNSRTGLPYQNIVFVGDNGVGKTNLLRFIKEIISSPTRTYIYRYIEYELSGRVCRFERLPDDAVHNHRYQLYDAETNTNFMISPLDDDYPVEFRPSSKEIMMSYSNNDHFEQKNDDFSSVIDRLVNLQNEDSINYAYYNIKHDDAPLRWSEFFQKSKMKTFADSFNAFFEDMEYFGMGFSDRHEKVIGFTKYGKQINTQSLSSGEKQIIERTVPILEIMTEQKDNLLFIDEPEMSLHPKWQEKVHSYFKQLFTDTSGIQQNQIFMASHSSAFLKKALMDETSLVVRLINHDGRVEAQRIEHPTYLSDVTFAEVNYLVFDIVSAEYHNQLYCQIQNRYNLSKVKACDEYIYHHQSFISNLHQKTSGYGRVQYNTICSYIRNAIDHFDNGHTYTEDELRCSIQLMQEILR</sequence>
<organism evidence="2 3">
    <name type="scientific">Segatella copri</name>
    <dbReference type="NCBI Taxonomy" id="165179"/>
    <lineage>
        <taxon>Bacteria</taxon>
        <taxon>Pseudomonadati</taxon>
        <taxon>Bacteroidota</taxon>
        <taxon>Bacteroidia</taxon>
        <taxon>Bacteroidales</taxon>
        <taxon>Prevotellaceae</taxon>
        <taxon>Segatella</taxon>
    </lineage>
</organism>
<dbReference type="PANTHER" id="PTHR43581:SF2">
    <property type="entry name" value="EXCINUCLEASE ATPASE SUBUNIT"/>
    <property type="match status" value="1"/>
</dbReference>
<dbReference type="Pfam" id="PF13304">
    <property type="entry name" value="AAA_21"/>
    <property type="match status" value="1"/>
</dbReference>
<reference evidence="2" key="1">
    <citation type="submission" date="2022-07" db="EMBL/GenBank/DDBJ databases">
        <title>Prevotella copri.</title>
        <authorList>
            <person name="Yang C."/>
        </authorList>
    </citation>
    <scope>NUCLEOTIDE SEQUENCE</scope>
    <source>
        <strain evidence="2">HF88</strain>
    </source>
</reference>
<dbReference type="AlphaFoldDB" id="A0AAW5I5I5"/>
<dbReference type="EMBL" id="JANDXR010000026">
    <property type="protein sequence ID" value="MCP9502758.1"/>
    <property type="molecule type" value="Genomic_DNA"/>
</dbReference>
<evidence type="ECO:0000259" key="1">
    <source>
        <dbReference type="SMART" id="SM00382"/>
    </source>
</evidence>
<dbReference type="GO" id="GO:0005524">
    <property type="term" value="F:ATP binding"/>
    <property type="evidence" value="ECO:0007669"/>
    <property type="project" value="UniProtKB-KW"/>
</dbReference>
<dbReference type="InterPro" id="IPR003959">
    <property type="entry name" value="ATPase_AAA_core"/>
</dbReference>
<accession>A0AAW5I5I5</accession>
<feature type="domain" description="AAA+ ATPase" evidence="1">
    <location>
        <begin position="31"/>
        <end position="312"/>
    </location>
</feature>
<dbReference type="SMART" id="SM00382">
    <property type="entry name" value="AAA"/>
    <property type="match status" value="1"/>
</dbReference>
<comment type="caution">
    <text evidence="2">The sequence shown here is derived from an EMBL/GenBank/DDBJ whole genome shotgun (WGS) entry which is preliminary data.</text>
</comment>
<keyword evidence="2" id="KW-0067">ATP-binding</keyword>
<gene>
    <name evidence="2" type="ORF">NND11_14625</name>
</gene>
<dbReference type="InterPro" id="IPR003593">
    <property type="entry name" value="AAA+_ATPase"/>
</dbReference>
<evidence type="ECO:0000313" key="2">
    <source>
        <dbReference type="EMBL" id="MCP9502758.1"/>
    </source>
</evidence>
<dbReference type="SUPFAM" id="SSF52540">
    <property type="entry name" value="P-loop containing nucleoside triphosphate hydrolases"/>
    <property type="match status" value="1"/>
</dbReference>
<dbReference type="Gene3D" id="3.40.50.300">
    <property type="entry name" value="P-loop containing nucleotide triphosphate hydrolases"/>
    <property type="match status" value="1"/>
</dbReference>
<dbReference type="PANTHER" id="PTHR43581">
    <property type="entry name" value="ATP/GTP PHOSPHATASE"/>
    <property type="match status" value="1"/>
</dbReference>